<accession>A0A6J5T5K2</accession>
<dbReference type="EMBL" id="LR797152">
    <property type="protein sequence ID" value="CAB4190675.1"/>
    <property type="molecule type" value="Genomic_DNA"/>
</dbReference>
<name>A0A6J5T5K2_9CAUD</name>
<evidence type="ECO:0000256" key="1">
    <source>
        <dbReference type="SAM" id="MobiDB-lite"/>
    </source>
</evidence>
<sequence length="80" mass="8571">MAKIKSPDAGPESEKVDAGPVETEAVGTSRSYSVRQRTDPEGAAVVVESPDGTPEDAVRMFNARRGGEIRTMKQLILVQV</sequence>
<evidence type="ECO:0000313" key="2">
    <source>
        <dbReference type="EMBL" id="CAB4144917.1"/>
    </source>
</evidence>
<protein>
    <submittedName>
        <fullName evidence="5">Uncharacterized protein</fullName>
    </submittedName>
</protein>
<dbReference type="EMBL" id="LR796996">
    <property type="protein sequence ID" value="CAB4180474.1"/>
    <property type="molecule type" value="Genomic_DNA"/>
</dbReference>
<feature type="compositionally biased region" description="Polar residues" evidence="1">
    <location>
        <begin position="26"/>
        <end position="35"/>
    </location>
</feature>
<proteinExistence type="predicted"/>
<evidence type="ECO:0000313" key="4">
    <source>
        <dbReference type="EMBL" id="CAB4190675.1"/>
    </source>
</evidence>
<organism evidence="5">
    <name type="scientific">uncultured Caudovirales phage</name>
    <dbReference type="NCBI Taxonomy" id="2100421"/>
    <lineage>
        <taxon>Viruses</taxon>
        <taxon>Duplodnaviria</taxon>
        <taxon>Heunggongvirae</taxon>
        <taxon>Uroviricota</taxon>
        <taxon>Caudoviricetes</taxon>
        <taxon>Peduoviridae</taxon>
        <taxon>Maltschvirus</taxon>
        <taxon>Maltschvirus maltsch</taxon>
    </lineage>
</organism>
<dbReference type="EMBL" id="LR797505">
    <property type="protein sequence ID" value="CAB4221847.1"/>
    <property type="molecule type" value="Genomic_DNA"/>
</dbReference>
<dbReference type="EMBL" id="LR796439">
    <property type="protein sequence ID" value="CAB4144917.1"/>
    <property type="molecule type" value="Genomic_DNA"/>
</dbReference>
<feature type="region of interest" description="Disordered" evidence="1">
    <location>
        <begin position="1"/>
        <end position="52"/>
    </location>
</feature>
<gene>
    <name evidence="3" type="ORF">UFOVP1045_34</name>
    <name evidence="4" type="ORF">UFOVP1194_88</name>
    <name evidence="5" type="ORF">UFOVP1641_84</name>
    <name evidence="2" type="ORF">UFOVP466_87</name>
</gene>
<reference evidence="5" key="1">
    <citation type="submission" date="2020-05" db="EMBL/GenBank/DDBJ databases">
        <authorList>
            <person name="Chiriac C."/>
            <person name="Salcher M."/>
            <person name="Ghai R."/>
            <person name="Kavagutti S V."/>
        </authorList>
    </citation>
    <scope>NUCLEOTIDE SEQUENCE</scope>
</reference>
<evidence type="ECO:0000313" key="5">
    <source>
        <dbReference type="EMBL" id="CAB4221847.1"/>
    </source>
</evidence>
<evidence type="ECO:0000313" key="3">
    <source>
        <dbReference type="EMBL" id="CAB4180474.1"/>
    </source>
</evidence>